<dbReference type="InterPro" id="IPR040233">
    <property type="entry name" value="CCD97-like_C"/>
</dbReference>
<keyword evidence="4" id="KW-1185">Reference proteome</keyword>
<proteinExistence type="predicted"/>
<dbReference type="Pfam" id="PF09747">
    <property type="entry name" value="CCD97-like_C"/>
    <property type="match status" value="2"/>
</dbReference>
<feature type="region of interest" description="Disordered" evidence="1">
    <location>
        <begin position="467"/>
        <end position="493"/>
    </location>
</feature>
<dbReference type="PANTHER" id="PTHR31840:SF1">
    <property type="entry name" value="COILED-COIL DOMAIN-CONTAINING PROTEIN 97"/>
    <property type="match status" value="1"/>
</dbReference>
<dbReference type="STRING" id="2880.D7FM87"/>
<feature type="region of interest" description="Disordered" evidence="1">
    <location>
        <begin position="378"/>
        <end position="436"/>
    </location>
</feature>
<feature type="compositionally biased region" description="Acidic residues" evidence="1">
    <location>
        <begin position="416"/>
        <end position="434"/>
    </location>
</feature>
<evidence type="ECO:0000313" key="4">
    <source>
        <dbReference type="Proteomes" id="UP000002630"/>
    </source>
</evidence>
<dbReference type="PANTHER" id="PTHR31840">
    <property type="entry name" value="COILED-COIL DOMAIN-CONTAINING PROTEIN 97"/>
    <property type="match status" value="1"/>
</dbReference>
<dbReference type="EMBL" id="FN648172">
    <property type="protein sequence ID" value="CBJ29910.1"/>
    <property type="molecule type" value="Genomic_DNA"/>
</dbReference>
<sequence length="493" mass="51460">MSSATNGPSGDDDIDPLDAYMDSLADEVTQQAEDDTVQPPPWSPSSQQPSPAQLEVADKVAASPFCNVLPPATTSSSAEAAEACLKLLLHQPGEFLSRFGHILTPGDLESLLPSQDPAVALHVARLKTLMLSQQQRQQQQQQAAVARSADEEDVDMSPPTTATTTTPAVAAAVGMGGSGRGGIVGGGGGDNSGGARVRNRRYRRLQQLAEGGVWFSDEAMKERDPWLWFEYVGKHAGEEKPAPKQAVEEVPGSTSVGTYLQESLGFLSQKQPNGGWPTGLPTSGAGAGSGAGGSRGAGTSLGMAFLSGVCADAGARDVAAGETVDSSDVPEAASSQAEVTAVPIASGMPDGRERHACEDDVDARAAAVTAAVGAIGLQDDGKKADVDGRRVRFSDEMGSDGGGGSGVEDDGARDGDGDDGMHEEEEEEEEEEVGREEVARILSERFLAGLEQGVDYRSVDGDERLDDLDQLSRDEQDRWFLGEEEDGSMDLVA</sequence>
<reference evidence="3 4" key="1">
    <citation type="journal article" date="2010" name="Nature">
        <title>The Ectocarpus genome and the independent evolution of multicellularity in brown algae.</title>
        <authorList>
            <person name="Cock J.M."/>
            <person name="Sterck L."/>
            <person name="Rouze P."/>
            <person name="Scornet D."/>
            <person name="Allen A.E."/>
            <person name="Amoutzias G."/>
            <person name="Anthouard V."/>
            <person name="Artiguenave F."/>
            <person name="Aury J.M."/>
            <person name="Badger J.H."/>
            <person name="Beszteri B."/>
            <person name="Billiau K."/>
            <person name="Bonnet E."/>
            <person name="Bothwell J.H."/>
            <person name="Bowler C."/>
            <person name="Boyen C."/>
            <person name="Brownlee C."/>
            <person name="Carrano C.J."/>
            <person name="Charrier B."/>
            <person name="Cho G.Y."/>
            <person name="Coelho S.M."/>
            <person name="Collen J."/>
            <person name="Corre E."/>
            <person name="Da Silva C."/>
            <person name="Delage L."/>
            <person name="Delaroque N."/>
            <person name="Dittami S.M."/>
            <person name="Doulbeau S."/>
            <person name="Elias M."/>
            <person name="Farnham G."/>
            <person name="Gachon C.M."/>
            <person name="Gschloessl B."/>
            <person name="Heesch S."/>
            <person name="Jabbari K."/>
            <person name="Jubin C."/>
            <person name="Kawai H."/>
            <person name="Kimura K."/>
            <person name="Kloareg B."/>
            <person name="Kupper F.C."/>
            <person name="Lang D."/>
            <person name="Le Bail A."/>
            <person name="Leblanc C."/>
            <person name="Lerouge P."/>
            <person name="Lohr M."/>
            <person name="Lopez P.J."/>
            <person name="Martens C."/>
            <person name="Maumus F."/>
            <person name="Michel G."/>
            <person name="Miranda-Saavedra D."/>
            <person name="Morales J."/>
            <person name="Moreau H."/>
            <person name="Motomura T."/>
            <person name="Nagasato C."/>
            <person name="Napoli C.A."/>
            <person name="Nelson D.R."/>
            <person name="Nyvall-Collen P."/>
            <person name="Peters A.F."/>
            <person name="Pommier C."/>
            <person name="Potin P."/>
            <person name="Poulain J."/>
            <person name="Quesneville H."/>
            <person name="Read B."/>
            <person name="Rensing S.A."/>
            <person name="Ritter A."/>
            <person name="Rousvoal S."/>
            <person name="Samanta M."/>
            <person name="Samson G."/>
            <person name="Schroeder D.C."/>
            <person name="Segurens B."/>
            <person name="Strittmatter M."/>
            <person name="Tonon T."/>
            <person name="Tregear J.W."/>
            <person name="Valentin K."/>
            <person name="von Dassow P."/>
            <person name="Yamagishi T."/>
            <person name="Van de Peer Y."/>
            <person name="Wincker P."/>
        </authorList>
    </citation>
    <scope>NUCLEOTIDE SEQUENCE [LARGE SCALE GENOMIC DNA]</scope>
    <source>
        <strain evidence="4">Ec32 / CCAP1310/4</strain>
    </source>
</reference>
<protein>
    <recommendedName>
        <fullName evidence="2">CCD97-like C-terminal domain-containing protein</fullName>
    </recommendedName>
</protein>
<feature type="compositionally biased region" description="Acidic residues" evidence="1">
    <location>
        <begin position="482"/>
        <end position="493"/>
    </location>
</feature>
<evidence type="ECO:0000259" key="2">
    <source>
        <dbReference type="Pfam" id="PF09747"/>
    </source>
</evidence>
<dbReference type="AlphaFoldDB" id="D7FM87"/>
<dbReference type="OrthoDB" id="333176at2759"/>
<feature type="region of interest" description="Disordered" evidence="1">
    <location>
        <begin position="270"/>
        <end position="294"/>
    </location>
</feature>
<feature type="region of interest" description="Disordered" evidence="1">
    <location>
        <begin position="134"/>
        <end position="166"/>
    </location>
</feature>
<feature type="compositionally biased region" description="Low complexity" evidence="1">
    <location>
        <begin position="157"/>
        <end position="166"/>
    </location>
</feature>
<feature type="compositionally biased region" description="Basic and acidic residues" evidence="1">
    <location>
        <begin position="470"/>
        <end position="481"/>
    </location>
</feature>
<feature type="compositionally biased region" description="Gly residues" evidence="1">
    <location>
        <begin position="285"/>
        <end position="294"/>
    </location>
</feature>
<evidence type="ECO:0000313" key="3">
    <source>
        <dbReference type="EMBL" id="CBJ29910.1"/>
    </source>
</evidence>
<dbReference type="InParanoid" id="D7FM87"/>
<feature type="region of interest" description="Disordered" evidence="1">
    <location>
        <begin position="1"/>
        <end position="54"/>
    </location>
</feature>
<feature type="domain" description="CCD97-like C-terminal" evidence="2">
    <location>
        <begin position="199"/>
        <end position="242"/>
    </location>
</feature>
<feature type="domain" description="CCD97-like C-terminal" evidence="2">
    <location>
        <begin position="418"/>
        <end position="480"/>
    </location>
</feature>
<dbReference type="EMBL" id="FN649756">
    <property type="protein sequence ID" value="CBJ29910.1"/>
    <property type="molecule type" value="Genomic_DNA"/>
</dbReference>
<feature type="compositionally biased region" description="Low complexity" evidence="1">
    <location>
        <begin position="44"/>
        <end position="53"/>
    </location>
</feature>
<gene>
    <name evidence="3" type="ORF">Esi_0164_0060</name>
</gene>
<evidence type="ECO:0000256" key="1">
    <source>
        <dbReference type="SAM" id="MobiDB-lite"/>
    </source>
</evidence>
<dbReference type="InterPro" id="IPR018613">
    <property type="entry name" value="Ccdc97-like"/>
</dbReference>
<organism evidence="3 4">
    <name type="scientific">Ectocarpus siliculosus</name>
    <name type="common">Brown alga</name>
    <name type="synonym">Conferva siliculosa</name>
    <dbReference type="NCBI Taxonomy" id="2880"/>
    <lineage>
        <taxon>Eukaryota</taxon>
        <taxon>Sar</taxon>
        <taxon>Stramenopiles</taxon>
        <taxon>Ochrophyta</taxon>
        <taxon>PX clade</taxon>
        <taxon>Phaeophyceae</taxon>
        <taxon>Ectocarpales</taxon>
        <taxon>Ectocarpaceae</taxon>
        <taxon>Ectocarpus</taxon>
    </lineage>
</organism>
<name>D7FM87_ECTSI</name>
<accession>D7FM87</accession>
<feature type="compositionally biased region" description="Basic and acidic residues" evidence="1">
    <location>
        <begin position="379"/>
        <end position="395"/>
    </location>
</feature>
<dbReference type="Proteomes" id="UP000002630">
    <property type="component" value="Linkage Group LG31"/>
</dbReference>